<sequence>MMWRSFSADWLKIRGKGLWFLVFLGPIGLLAMQGLNFGIRYDYLTKQYHSDLWGGLLDNVANFVPVALYLGGTLICSLMANVEHQTSSWKQLLALPISRTAVFMSKLLLCLLLVAVSCLLLSVGTVGLGYLLGFGDQPVPYAKVMQIGFASYAAALPVISLQLWLSLSSRNQTLPVSCGITLSLGSLFSASLSEWFPLSWPIMAWSAPRPWLFSGAGLMLGLLLLLPGALHFARKDVN</sequence>
<comment type="caution">
    <text evidence="2">The sequence shown here is derived from an EMBL/GenBank/DDBJ whole genome shotgun (WGS) entry which is preliminary data.</text>
</comment>
<feature type="transmembrane region" description="Helical" evidence="1">
    <location>
        <begin position="144"/>
        <end position="167"/>
    </location>
</feature>
<evidence type="ECO:0000313" key="3">
    <source>
        <dbReference type="Proteomes" id="UP000186058"/>
    </source>
</evidence>
<dbReference type="EMBL" id="LVWI01000038">
    <property type="protein sequence ID" value="OKP86501.1"/>
    <property type="molecule type" value="Genomic_DNA"/>
</dbReference>
<evidence type="ECO:0000313" key="2">
    <source>
        <dbReference type="EMBL" id="OKP86501.1"/>
    </source>
</evidence>
<feature type="transmembrane region" description="Helical" evidence="1">
    <location>
        <begin position="212"/>
        <end position="233"/>
    </location>
</feature>
<keyword evidence="1" id="KW-0472">Membrane</keyword>
<protein>
    <submittedName>
        <fullName evidence="2">Permease</fullName>
    </submittedName>
</protein>
<evidence type="ECO:0000256" key="1">
    <source>
        <dbReference type="SAM" id="Phobius"/>
    </source>
</evidence>
<proteinExistence type="predicted"/>
<dbReference type="Proteomes" id="UP000186058">
    <property type="component" value="Unassembled WGS sequence"/>
</dbReference>
<keyword evidence="1" id="KW-1133">Transmembrane helix</keyword>
<organism evidence="2 3">
    <name type="scientific">Paenibacillus helianthi</name>
    <dbReference type="NCBI Taxonomy" id="1349432"/>
    <lineage>
        <taxon>Bacteria</taxon>
        <taxon>Bacillati</taxon>
        <taxon>Bacillota</taxon>
        <taxon>Bacilli</taxon>
        <taxon>Bacillales</taxon>
        <taxon>Paenibacillaceae</taxon>
        <taxon>Paenibacillus</taxon>
    </lineage>
</organism>
<dbReference type="Pfam" id="PF12730">
    <property type="entry name" value="ABC2_membrane_4"/>
    <property type="match status" value="1"/>
</dbReference>
<dbReference type="RefSeq" id="WP_074101748.1">
    <property type="nucleotide sequence ID" value="NZ_LVWI01000038.1"/>
</dbReference>
<feature type="transmembrane region" description="Helical" evidence="1">
    <location>
        <begin position="62"/>
        <end position="82"/>
    </location>
</feature>
<name>A0ABX3EQ68_9BACL</name>
<feature type="transmembrane region" description="Helical" evidence="1">
    <location>
        <begin position="107"/>
        <end position="132"/>
    </location>
</feature>
<accession>A0ABX3EQ68</accession>
<keyword evidence="3" id="KW-1185">Reference proteome</keyword>
<dbReference type="CDD" id="cd21809">
    <property type="entry name" value="ABC-2_lan_permease-like"/>
    <property type="match status" value="1"/>
</dbReference>
<gene>
    <name evidence="2" type="ORF">A3844_13250</name>
</gene>
<feature type="transmembrane region" description="Helical" evidence="1">
    <location>
        <begin position="174"/>
        <end position="192"/>
    </location>
</feature>
<keyword evidence="1" id="KW-0812">Transmembrane</keyword>
<reference evidence="2 3" key="1">
    <citation type="submission" date="2016-03" db="EMBL/GenBank/DDBJ databases">
        <authorList>
            <person name="Sant'Anna F.H."/>
            <person name="Ambrosini A."/>
            <person name="Souza R."/>
            <person name="Bach E."/>
            <person name="Fernandes G."/>
            <person name="Balsanelli E."/>
            <person name="Baura V.A."/>
            <person name="Souza E.M."/>
            <person name="Passaglia L."/>
        </authorList>
    </citation>
    <scope>NUCLEOTIDE SEQUENCE [LARGE SCALE GENOMIC DNA]</scope>
    <source>
        <strain evidence="2 3">P26E</strain>
    </source>
</reference>